<dbReference type="Proteomes" id="UP000663828">
    <property type="component" value="Unassembled WGS sequence"/>
</dbReference>
<organism evidence="2 3">
    <name type="scientific">Adineta ricciae</name>
    <name type="common">Rotifer</name>
    <dbReference type="NCBI Taxonomy" id="249248"/>
    <lineage>
        <taxon>Eukaryota</taxon>
        <taxon>Metazoa</taxon>
        <taxon>Spiralia</taxon>
        <taxon>Gnathifera</taxon>
        <taxon>Rotifera</taxon>
        <taxon>Eurotatoria</taxon>
        <taxon>Bdelloidea</taxon>
        <taxon>Adinetida</taxon>
        <taxon>Adinetidae</taxon>
        <taxon>Adineta</taxon>
    </lineage>
</organism>
<sequence length="596" mass="67462">NEIDGETLEMMDSIDKVAKLIPKLKYQLLFLKEREKLFKANDNTSFTNVDSPSVIPKDLNSSSSSSDNFVMSDSSGVNIHDGTLNEVPMEENIDSTFPAEYTIPQLPQPLLQDIEAGALHKFGPHHANRQVLIDAITYDLLNKYNLFYPSHKQFDAVGTAIVRLLKLPFTKDNLGIWKEAVQIKLKRKRGEHKDHVEVQYHLMKYSKTGSGRPVKTMFGEVAARDRQKQILTMNYDNDLFNSIKIKSRELRDNSRIDRDAQVRLWKETLHVRRKLIRDLPTSAILEEYPGYKDSFLIFEEIRLTMEVDLRSVVRYQVPILLQKLLSSPAFITDPPPIQLIRTLCRQFGETVHHIYSDSTPSTPYPTLVLMNDVIHVFVDFVPIVSSTSPDDSLALLLAMYAVFELNFNKNSRTIRLLYAIVFGDKRFISNSIRNLVKEKQIHISFEQNRTISNLTNSVTVNLTATATTTSPPPLTPHANSQVVSQGQHASSPLSPTNVIVGDSAVDNESIDTNVNLQSNFGTDVQQASSSSNVVTSRKRTRKALTQVPKGKENCVSFDDDNDGEHEHEHDQNQVICSVGSQLSSSVRQIRKRKRRC</sequence>
<dbReference type="AlphaFoldDB" id="A0A816DU02"/>
<evidence type="ECO:0000313" key="2">
    <source>
        <dbReference type="EMBL" id="CAF1640329.1"/>
    </source>
</evidence>
<evidence type="ECO:0000256" key="1">
    <source>
        <dbReference type="SAM" id="MobiDB-lite"/>
    </source>
</evidence>
<accession>A0A816DU02</accession>
<feature type="region of interest" description="Disordered" evidence="1">
    <location>
        <begin position="465"/>
        <end position="496"/>
    </location>
</feature>
<keyword evidence="3" id="KW-1185">Reference proteome</keyword>
<evidence type="ECO:0000313" key="3">
    <source>
        <dbReference type="Proteomes" id="UP000663828"/>
    </source>
</evidence>
<name>A0A816DU02_ADIRI</name>
<feature type="compositionally biased region" description="Polar residues" evidence="1">
    <location>
        <begin position="477"/>
        <end position="496"/>
    </location>
</feature>
<dbReference type="EMBL" id="CAJNOR010009028">
    <property type="protein sequence ID" value="CAF1640329.1"/>
    <property type="molecule type" value="Genomic_DNA"/>
</dbReference>
<protein>
    <submittedName>
        <fullName evidence="2">Uncharacterized protein</fullName>
    </submittedName>
</protein>
<gene>
    <name evidence="2" type="ORF">XAT740_LOCUS53203</name>
</gene>
<reference evidence="2" key="1">
    <citation type="submission" date="2021-02" db="EMBL/GenBank/DDBJ databases">
        <authorList>
            <person name="Nowell W R."/>
        </authorList>
    </citation>
    <scope>NUCLEOTIDE SEQUENCE</scope>
</reference>
<proteinExistence type="predicted"/>
<comment type="caution">
    <text evidence="2">The sequence shown here is derived from an EMBL/GenBank/DDBJ whole genome shotgun (WGS) entry which is preliminary data.</text>
</comment>
<feature type="non-terminal residue" evidence="2">
    <location>
        <position position="1"/>
    </location>
</feature>